<dbReference type="Proteomes" id="UP000799302">
    <property type="component" value="Unassembled WGS sequence"/>
</dbReference>
<keyword evidence="2" id="KW-0732">Signal</keyword>
<evidence type="ECO:0000313" key="4">
    <source>
        <dbReference type="Proteomes" id="UP000799302"/>
    </source>
</evidence>
<proteinExistence type="predicted"/>
<dbReference type="OrthoDB" id="4142625at2759"/>
<feature type="signal peptide" evidence="2">
    <location>
        <begin position="1"/>
        <end position="17"/>
    </location>
</feature>
<accession>A0A6A6U3P0</accession>
<evidence type="ECO:0000256" key="2">
    <source>
        <dbReference type="SAM" id="SignalP"/>
    </source>
</evidence>
<reference evidence="3" key="1">
    <citation type="journal article" date="2020" name="Stud. Mycol.">
        <title>101 Dothideomycetes genomes: a test case for predicting lifestyles and emergence of pathogens.</title>
        <authorList>
            <person name="Haridas S."/>
            <person name="Albert R."/>
            <person name="Binder M."/>
            <person name="Bloem J."/>
            <person name="Labutti K."/>
            <person name="Salamov A."/>
            <person name="Andreopoulos B."/>
            <person name="Baker S."/>
            <person name="Barry K."/>
            <person name="Bills G."/>
            <person name="Bluhm B."/>
            <person name="Cannon C."/>
            <person name="Castanera R."/>
            <person name="Culley D."/>
            <person name="Daum C."/>
            <person name="Ezra D."/>
            <person name="Gonzalez J."/>
            <person name="Henrissat B."/>
            <person name="Kuo A."/>
            <person name="Liang C."/>
            <person name="Lipzen A."/>
            <person name="Lutzoni F."/>
            <person name="Magnuson J."/>
            <person name="Mondo S."/>
            <person name="Nolan M."/>
            <person name="Ohm R."/>
            <person name="Pangilinan J."/>
            <person name="Park H.-J."/>
            <person name="Ramirez L."/>
            <person name="Alfaro M."/>
            <person name="Sun H."/>
            <person name="Tritt A."/>
            <person name="Yoshinaga Y."/>
            <person name="Zwiers L.-H."/>
            <person name="Turgeon B."/>
            <person name="Goodwin S."/>
            <person name="Spatafora J."/>
            <person name="Crous P."/>
            <person name="Grigoriev I."/>
        </authorList>
    </citation>
    <scope>NUCLEOTIDE SEQUENCE</scope>
    <source>
        <strain evidence="3">CBS 115976</strain>
    </source>
</reference>
<dbReference type="EMBL" id="MU004239">
    <property type="protein sequence ID" value="KAF2666211.1"/>
    <property type="molecule type" value="Genomic_DNA"/>
</dbReference>
<feature type="region of interest" description="Disordered" evidence="1">
    <location>
        <begin position="19"/>
        <end position="38"/>
    </location>
</feature>
<gene>
    <name evidence="3" type="ORF">BT63DRAFT_53020</name>
</gene>
<evidence type="ECO:0000256" key="1">
    <source>
        <dbReference type="SAM" id="MobiDB-lite"/>
    </source>
</evidence>
<organism evidence="3 4">
    <name type="scientific">Microthyrium microscopicum</name>
    <dbReference type="NCBI Taxonomy" id="703497"/>
    <lineage>
        <taxon>Eukaryota</taxon>
        <taxon>Fungi</taxon>
        <taxon>Dikarya</taxon>
        <taxon>Ascomycota</taxon>
        <taxon>Pezizomycotina</taxon>
        <taxon>Dothideomycetes</taxon>
        <taxon>Dothideomycetes incertae sedis</taxon>
        <taxon>Microthyriales</taxon>
        <taxon>Microthyriaceae</taxon>
        <taxon>Microthyrium</taxon>
    </lineage>
</organism>
<evidence type="ECO:0000313" key="3">
    <source>
        <dbReference type="EMBL" id="KAF2666211.1"/>
    </source>
</evidence>
<protein>
    <submittedName>
        <fullName evidence="3">Uncharacterized protein</fullName>
    </submittedName>
</protein>
<dbReference type="AlphaFoldDB" id="A0A6A6U3P0"/>
<keyword evidence="4" id="KW-1185">Reference proteome</keyword>
<sequence>MKTSALLFSALSSLALAAPRPQHGHDAKPAAPSETKVEDIKAEFSSQYKRSRVTYGTYKLSAFNAPAAHGGMSMPGMENEGGMTDASNKKAPKPCSDCTLKYARASLHYPDGTIANFKTGAYLHHLTMAVVGPGRNDVACPGGTMRIPKNMERMLAIHNDRNETYFGINANDKMGFYLGKDDTMDLELMLKNEVNIPKEVIFTIEWEYAPGRPEGWSDVKGIWMDAAPCNAMDSDIPPPKNQTQFTLTGPEWVSPMDGKLLNTVGHMHDGGVDVKILVNGKPVCTSNAEYGSRPEYIASPEAIAQGASKSSHISRYTPCIAIGDIKKGDKLKLTADYDFVKWKPSLNKIGAQSHVMGVAMLFVEVKK</sequence>
<feature type="chain" id="PRO_5025658629" evidence="2">
    <location>
        <begin position="18"/>
        <end position="367"/>
    </location>
</feature>
<name>A0A6A6U3P0_9PEZI</name>